<dbReference type="EMBL" id="BMJQ01000002">
    <property type="protein sequence ID" value="GGF07166.1"/>
    <property type="molecule type" value="Genomic_DNA"/>
</dbReference>
<evidence type="ECO:0000313" key="3">
    <source>
        <dbReference type="Proteomes" id="UP000646365"/>
    </source>
</evidence>
<organism evidence="2 3">
    <name type="scientific">Aliidongia dinghuensis</name>
    <dbReference type="NCBI Taxonomy" id="1867774"/>
    <lineage>
        <taxon>Bacteria</taxon>
        <taxon>Pseudomonadati</taxon>
        <taxon>Pseudomonadota</taxon>
        <taxon>Alphaproteobacteria</taxon>
        <taxon>Rhodospirillales</taxon>
        <taxon>Dongiaceae</taxon>
        <taxon>Aliidongia</taxon>
    </lineage>
</organism>
<protein>
    <submittedName>
        <fullName evidence="2">Uncharacterized protein</fullName>
    </submittedName>
</protein>
<accession>A0A8J3E2C0</accession>
<keyword evidence="3" id="KW-1185">Reference proteome</keyword>
<feature type="signal peptide" evidence="1">
    <location>
        <begin position="1"/>
        <end position="24"/>
    </location>
</feature>
<sequence>MLKRCWLAVLLLLALFAAPGRAEAQYYFQLSDLETMFVHNQQFFELDDEGFGNPSLNHLHFASIDTTTGAFTGYIWAPQVVPAIPQMTMPVSGTITIHPDIGSFGIPAHTGNYYEISFGWSYSQPCFFQSASYEGAITFHGYIGGKMQGNIAGSINVHTNACEVADFPYNPQPFSGILVR</sequence>
<comment type="caution">
    <text evidence="2">The sequence shown here is derived from an EMBL/GenBank/DDBJ whole genome shotgun (WGS) entry which is preliminary data.</text>
</comment>
<dbReference type="AlphaFoldDB" id="A0A8J3E2C0"/>
<keyword evidence="1" id="KW-0732">Signal</keyword>
<proteinExistence type="predicted"/>
<evidence type="ECO:0000256" key="1">
    <source>
        <dbReference type="SAM" id="SignalP"/>
    </source>
</evidence>
<reference evidence="2" key="1">
    <citation type="journal article" date="2014" name="Int. J. Syst. Evol. Microbiol.">
        <title>Complete genome sequence of Corynebacterium casei LMG S-19264T (=DSM 44701T), isolated from a smear-ripened cheese.</title>
        <authorList>
            <consortium name="US DOE Joint Genome Institute (JGI-PGF)"/>
            <person name="Walter F."/>
            <person name="Albersmeier A."/>
            <person name="Kalinowski J."/>
            <person name="Ruckert C."/>
        </authorList>
    </citation>
    <scope>NUCLEOTIDE SEQUENCE</scope>
    <source>
        <strain evidence="2">CGMCC 1.15725</strain>
    </source>
</reference>
<evidence type="ECO:0000313" key="2">
    <source>
        <dbReference type="EMBL" id="GGF07166.1"/>
    </source>
</evidence>
<dbReference type="RefSeq" id="WP_189043264.1">
    <property type="nucleotide sequence ID" value="NZ_BMJQ01000002.1"/>
</dbReference>
<name>A0A8J3E2C0_9PROT</name>
<gene>
    <name evidence="2" type="ORF">GCM10011611_10790</name>
</gene>
<feature type="chain" id="PRO_5035250673" evidence="1">
    <location>
        <begin position="25"/>
        <end position="180"/>
    </location>
</feature>
<dbReference type="Proteomes" id="UP000646365">
    <property type="component" value="Unassembled WGS sequence"/>
</dbReference>
<reference evidence="2" key="2">
    <citation type="submission" date="2020-09" db="EMBL/GenBank/DDBJ databases">
        <authorList>
            <person name="Sun Q."/>
            <person name="Zhou Y."/>
        </authorList>
    </citation>
    <scope>NUCLEOTIDE SEQUENCE</scope>
    <source>
        <strain evidence="2">CGMCC 1.15725</strain>
    </source>
</reference>